<accession>A0A426ZET5</accession>
<gene>
    <name evidence="1" type="ORF">B296_00043363</name>
</gene>
<comment type="caution">
    <text evidence="1">The sequence shown here is derived from an EMBL/GenBank/DDBJ whole genome shotgun (WGS) entry which is preliminary data.</text>
</comment>
<organism evidence="1 2">
    <name type="scientific">Ensete ventricosum</name>
    <name type="common">Abyssinian banana</name>
    <name type="synonym">Musa ensete</name>
    <dbReference type="NCBI Taxonomy" id="4639"/>
    <lineage>
        <taxon>Eukaryota</taxon>
        <taxon>Viridiplantae</taxon>
        <taxon>Streptophyta</taxon>
        <taxon>Embryophyta</taxon>
        <taxon>Tracheophyta</taxon>
        <taxon>Spermatophyta</taxon>
        <taxon>Magnoliopsida</taxon>
        <taxon>Liliopsida</taxon>
        <taxon>Zingiberales</taxon>
        <taxon>Musaceae</taxon>
        <taxon>Ensete</taxon>
    </lineage>
</organism>
<dbReference type="AlphaFoldDB" id="A0A426ZET5"/>
<dbReference type="EMBL" id="AMZH03006953">
    <property type="protein sequence ID" value="RRT62514.1"/>
    <property type="molecule type" value="Genomic_DNA"/>
</dbReference>
<protein>
    <submittedName>
        <fullName evidence="1">Uncharacterized protein</fullName>
    </submittedName>
</protein>
<name>A0A426ZET5_ENSVE</name>
<reference evidence="1 2" key="1">
    <citation type="journal article" date="2014" name="Agronomy (Basel)">
        <title>A Draft Genome Sequence for Ensete ventricosum, the Drought-Tolerant Tree Against Hunger.</title>
        <authorList>
            <person name="Harrison J."/>
            <person name="Moore K.A."/>
            <person name="Paszkiewicz K."/>
            <person name="Jones T."/>
            <person name="Grant M."/>
            <person name="Ambacheew D."/>
            <person name="Muzemil S."/>
            <person name="Studholme D.J."/>
        </authorList>
    </citation>
    <scope>NUCLEOTIDE SEQUENCE [LARGE SCALE GENOMIC DNA]</scope>
</reference>
<evidence type="ECO:0000313" key="1">
    <source>
        <dbReference type="EMBL" id="RRT62514.1"/>
    </source>
</evidence>
<proteinExistence type="predicted"/>
<dbReference type="Proteomes" id="UP000287651">
    <property type="component" value="Unassembled WGS sequence"/>
</dbReference>
<evidence type="ECO:0000313" key="2">
    <source>
        <dbReference type="Proteomes" id="UP000287651"/>
    </source>
</evidence>
<sequence>MVGLCKEIEELKAGAGPKAIVVIKRRAPNLHAVVEKRGARGGFSTIRDAGEGAKWILVTSRGSSASAGSEHRRLVLDPDILLALLVFLDIV</sequence>